<evidence type="ECO:0000313" key="3">
    <source>
        <dbReference type="Proteomes" id="UP000037854"/>
    </source>
</evidence>
<protein>
    <submittedName>
        <fullName evidence="2">Uncharacterized protein</fullName>
    </submittedName>
</protein>
<dbReference type="Proteomes" id="UP000037854">
    <property type="component" value="Unassembled WGS sequence"/>
</dbReference>
<organism evidence="2 3">
    <name type="scientific">Oceanobacillus caeni</name>
    <dbReference type="NCBI Taxonomy" id="405946"/>
    <lineage>
        <taxon>Bacteria</taxon>
        <taxon>Bacillati</taxon>
        <taxon>Bacillota</taxon>
        <taxon>Bacilli</taxon>
        <taxon>Bacillales</taxon>
        <taxon>Bacillaceae</taxon>
        <taxon>Oceanobacillus</taxon>
    </lineage>
</organism>
<keyword evidence="3" id="KW-1185">Reference proteome</keyword>
<evidence type="ECO:0000256" key="1">
    <source>
        <dbReference type="SAM" id="Phobius"/>
    </source>
</evidence>
<dbReference type="EMBL" id="LGTK01000006">
    <property type="protein sequence ID" value="KPH77631.1"/>
    <property type="molecule type" value="Genomic_DNA"/>
</dbReference>
<proteinExistence type="predicted"/>
<accession>A0ABR5MMX3</accession>
<gene>
    <name evidence="2" type="ORF">AFL42_03290</name>
</gene>
<comment type="caution">
    <text evidence="2">The sequence shown here is derived from an EMBL/GenBank/DDBJ whole genome shotgun (WGS) entry which is preliminary data.</text>
</comment>
<sequence length="77" mass="8941">MRKQPDRFKFVLLFGLIISIPLAINYYIFKLLVTFFISSISWDYSLMELLFVSITSIFGGLFFGAYVQSKRTTNVNV</sequence>
<reference evidence="2 3" key="1">
    <citation type="submission" date="2015-07" db="EMBL/GenBank/DDBJ databases">
        <title>High-quality draft genome sequence of Oceanobacillus caeni HM6, a bacillus isolated from a human feces.</title>
        <authorList>
            <person name="Kumar J."/>
            <person name="Verma M.K."/>
            <person name="Pandey R."/>
            <person name="Bhambi M."/>
            <person name="Chauhan N."/>
        </authorList>
    </citation>
    <scope>NUCLEOTIDE SEQUENCE [LARGE SCALE GENOMIC DNA]</scope>
    <source>
        <strain evidence="2 3">HM6</strain>
    </source>
</reference>
<feature type="transmembrane region" description="Helical" evidence="1">
    <location>
        <begin position="12"/>
        <end position="37"/>
    </location>
</feature>
<keyword evidence="1" id="KW-1133">Transmembrane helix</keyword>
<dbReference type="RefSeq" id="WP_047184971.1">
    <property type="nucleotide sequence ID" value="NZ_JAHHXM010000065.1"/>
</dbReference>
<feature type="transmembrane region" description="Helical" evidence="1">
    <location>
        <begin position="49"/>
        <end position="67"/>
    </location>
</feature>
<name>A0ABR5MMX3_9BACI</name>
<keyword evidence="1" id="KW-0812">Transmembrane</keyword>
<keyword evidence="1" id="KW-0472">Membrane</keyword>
<evidence type="ECO:0000313" key="2">
    <source>
        <dbReference type="EMBL" id="KPH77631.1"/>
    </source>
</evidence>